<sequence length="128" mass="14565">MRHSGAPLREAAPQKSRGKRLILEQPDLRRRLPMKRASTSGNIRKVFAQSPATFAMAQALVTKQVPWRMQKARCPENGLKLISFSALCISGRAADMGIPVTTIERVGRTMEAKRFDPRRYRNDEQWSE</sequence>
<dbReference type="AlphaFoldDB" id="A0A4Y9M5E0"/>
<keyword evidence="3" id="KW-1185">Reference proteome</keyword>
<dbReference type="OrthoDB" id="9880230at2"/>
<feature type="region of interest" description="Disordered" evidence="1">
    <location>
        <begin position="1"/>
        <end position="36"/>
    </location>
</feature>
<evidence type="ECO:0000313" key="2">
    <source>
        <dbReference type="EMBL" id="TFV50238.1"/>
    </source>
</evidence>
<dbReference type="EMBL" id="SPQT01000002">
    <property type="protein sequence ID" value="TFV50238.1"/>
    <property type="molecule type" value="Genomic_DNA"/>
</dbReference>
<evidence type="ECO:0000256" key="1">
    <source>
        <dbReference type="SAM" id="MobiDB-lite"/>
    </source>
</evidence>
<name>A0A4Y9M5E0_9BRAD</name>
<reference evidence="2 3" key="1">
    <citation type="submission" date="2019-03" db="EMBL/GenBank/DDBJ databases">
        <title>Bradyrhizobium diversity isolated from nodules of Chamaecrista fasciculata.</title>
        <authorList>
            <person name="Klepa M.S."/>
            <person name="Urquiaga M.O."/>
            <person name="Hungria M."/>
            <person name="Delamuta J.R."/>
        </authorList>
    </citation>
    <scope>NUCLEOTIDE SEQUENCE [LARGE SCALE GENOMIC DNA]</scope>
    <source>
        <strain evidence="2 3">CNPSo 3448</strain>
    </source>
</reference>
<accession>A0A4Y9M5E0</accession>
<dbReference type="Proteomes" id="UP000297966">
    <property type="component" value="Unassembled WGS sequence"/>
</dbReference>
<comment type="caution">
    <text evidence="2">The sequence shown here is derived from an EMBL/GenBank/DDBJ whole genome shotgun (WGS) entry which is preliminary data.</text>
</comment>
<proteinExistence type="predicted"/>
<organism evidence="2 3">
    <name type="scientific">Bradyrhizobium niftali</name>
    <dbReference type="NCBI Taxonomy" id="2560055"/>
    <lineage>
        <taxon>Bacteria</taxon>
        <taxon>Pseudomonadati</taxon>
        <taxon>Pseudomonadota</taxon>
        <taxon>Alphaproteobacteria</taxon>
        <taxon>Hyphomicrobiales</taxon>
        <taxon>Nitrobacteraceae</taxon>
        <taxon>Bradyrhizobium</taxon>
    </lineage>
</organism>
<evidence type="ECO:0000313" key="3">
    <source>
        <dbReference type="Proteomes" id="UP000297966"/>
    </source>
</evidence>
<gene>
    <name evidence="2" type="ORF">E4K65_06925</name>
</gene>
<protein>
    <submittedName>
        <fullName evidence="2">Uncharacterized protein</fullName>
    </submittedName>
</protein>